<evidence type="ECO:0000313" key="2">
    <source>
        <dbReference type="EMBL" id="KZE39024.1"/>
    </source>
</evidence>
<protein>
    <recommendedName>
        <fullName evidence="1">PhnB-like domain-containing protein</fullName>
    </recommendedName>
</protein>
<gene>
    <name evidence="2" type="ORF">AV656_09005</name>
</gene>
<dbReference type="PANTHER" id="PTHR33990:SF4">
    <property type="entry name" value="PHNB-LIKE DOMAIN-CONTAINING PROTEIN"/>
    <property type="match status" value="1"/>
</dbReference>
<dbReference type="InterPro" id="IPR028973">
    <property type="entry name" value="PhnB-like"/>
</dbReference>
<dbReference type="AlphaFoldDB" id="A0A165H7L4"/>
<proteinExistence type="predicted"/>
<dbReference type="InterPro" id="IPR029068">
    <property type="entry name" value="Glyas_Bleomycin-R_OHBP_Dase"/>
</dbReference>
<name>A0A165H7L4_9BACL</name>
<dbReference type="InterPro" id="IPR009725">
    <property type="entry name" value="3_dmu_93_MTrfase"/>
</dbReference>
<evidence type="ECO:0000259" key="1">
    <source>
        <dbReference type="Pfam" id="PF06983"/>
    </source>
</evidence>
<dbReference type="RefSeq" id="WP_063181137.1">
    <property type="nucleotide sequence ID" value="NZ_LQNT01000009.1"/>
</dbReference>
<dbReference type="OrthoDB" id="9806473at2"/>
<dbReference type="Gene3D" id="3.30.720.110">
    <property type="match status" value="1"/>
</dbReference>
<sequence length="132" mass="15039">MTNITPFLMFQDKNAEEAMNFYTSLFKNSEITNIVRYGPDVPGGDEGTVMLATFTLNGREFKCIDSSIRHQFDFTPSFSIYVDVDTEEEIDHLYSKLAEGGMELMALGNHGFSRKFGWVNDKYGVSWQINLP</sequence>
<organism evidence="2 3">
    <name type="scientific">Bhargavaea cecembensis</name>
    <dbReference type="NCBI Taxonomy" id="394098"/>
    <lineage>
        <taxon>Bacteria</taxon>
        <taxon>Bacillati</taxon>
        <taxon>Bacillota</taxon>
        <taxon>Bacilli</taxon>
        <taxon>Bacillales</taxon>
        <taxon>Caryophanaceae</taxon>
        <taxon>Bhargavaea</taxon>
    </lineage>
</organism>
<dbReference type="CDD" id="cd06588">
    <property type="entry name" value="PhnB_like"/>
    <property type="match status" value="1"/>
</dbReference>
<dbReference type="PIRSF" id="PIRSF021700">
    <property type="entry name" value="3_dmu_93_MTrfase"/>
    <property type="match status" value="1"/>
</dbReference>
<evidence type="ECO:0000313" key="3">
    <source>
        <dbReference type="Proteomes" id="UP000076490"/>
    </source>
</evidence>
<comment type="caution">
    <text evidence="2">The sequence shown here is derived from an EMBL/GenBank/DDBJ whole genome shotgun (WGS) entry which is preliminary data.</text>
</comment>
<dbReference type="Pfam" id="PF06983">
    <property type="entry name" value="3-dmu-9_3-mt"/>
    <property type="match status" value="1"/>
</dbReference>
<dbReference type="Proteomes" id="UP000076490">
    <property type="component" value="Unassembled WGS sequence"/>
</dbReference>
<dbReference type="Gene3D" id="3.30.720.100">
    <property type="match status" value="1"/>
</dbReference>
<reference evidence="2 3" key="1">
    <citation type="submission" date="2016-01" db="EMBL/GenBank/DDBJ databases">
        <title>Whole genome sequencing of Bhargavaea cecembensis T14.</title>
        <authorList>
            <person name="Hong K.W."/>
        </authorList>
    </citation>
    <scope>NUCLEOTIDE SEQUENCE [LARGE SCALE GENOMIC DNA]</scope>
    <source>
        <strain evidence="2 3">T14</strain>
    </source>
</reference>
<feature type="domain" description="PhnB-like" evidence="1">
    <location>
        <begin position="3"/>
        <end position="129"/>
    </location>
</feature>
<accession>A0A165H7L4</accession>
<dbReference type="PANTHER" id="PTHR33990">
    <property type="entry name" value="PROTEIN YJDN-RELATED"/>
    <property type="match status" value="1"/>
</dbReference>
<dbReference type="EMBL" id="LQNT01000009">
    <property type="protein sequence ID" value="KZE39024.1"/>
    <property type="molecule type" value="Genomic_DNA"/>
</dbReference>
<dbReference type="SUPFAM" id="SSF54593">
    <property type="entry name" value="Glyoxalase/Bleomycin resistance protein/Dihydroxybiphenyl dioxygenase"/>
    <property type="match status" value="1"/>
</dbReference>